<comment type="caution">
    <text evidence="2">The sequence shown here is derived from an EMBL/GenBank/DDBJ whole genome shotgun (WGS) entry which is preliminary data.</text>
</comment>
<accession>A0A9P9WVR8</accession>
<keyword evidence="3" id="KW-1185">Reference proteome</keyword>
<feature type="region of interest" description="Disordered" evidence="1">
    <location>
        <begin position="372"/>
        <end position="393"/>
    </location>
</feature>
<feature type="compositionally biased region" description="Polar residues" evidence="1">
    <location>
        <begin position="488"/>
        <end position="512"/>
    </location>
</feature>
<dbReference type="AlphaFoldDB" id="A0A9P9WVR8"/>
<dbReference type="Proteomes" id="UP000829685">
    <property type="component" value="Unassembled WGS sequence"/>
</dbReference>
<dbReference type="OrthoDB" id="245563at2759"/>
<sequence length="541" mass="58951">MRMADLPDAPCRPLPVCSKHQRRTCYECLHSYNCDNHGCLVDEKVFAADTCRLRLPLQGANALFVPQLDTHLGLCAGIGSGSPERPQVEELYNEDGTFTLVTPPAMAPSEEWFHYCKECDLTWLMGHDGPAAAMSHPSHTTLRDKRTLVLWVAARVAEKVDQSRNPIGLVSFGSESTLNQVQQVSASDGPRAEQDSLIAAAISGLQKARTFIREQRKAILEGCVKTNSHYFSQMAETFRVLVVVSDPKLVGFVSSLNSHVTWKPITSTYRTRFGEGVPANAQAGSYEEMHSLEVELEALAVAGIFVKWYLVHPSLNKALIQLASKETATDTSPRILNEKIILEPEKNYRAGTSKDARNTTETDTMNNVYTSGGLLTERPPSSEGHAPVPKYTAPRLESTPVTLIPLKRKLDSVETVAADNTPKTGTLETSGMPFAVPSASGEVEEKMSFSTTNSGKKPGIDAVAVQSNQMERTDTSTPDIIGRDAGQLQEQTSNQEEATTTDPKPTFPSSPNILRVLGRLHGSENHLEVIEGALNSPNGTP</sequence>
<feature type="region of interest" description="Disordered" evidence="1">
    <location>
        <begin position="487"/>
        <end position="512"/>
    </location>
</feature>
<name>A0A9P9WVR8_9PEZI</name>
<evidence type="ECO:0000313" key="3">
    <source>
        <dbReference type="Proteomes" id="UP000829685"/>
    </source>
</evidence>
<organism evidence="2 3">
    <name type="scientific">Neoarthrinium moseri</name>
    <dbReference type="NCBI Taxonomy" id="1658444"/>
    <lineage>
        <taxon>Eukaryota</taxon>
        <taxon>Fungi</taxon>
        <taxon>Dikarya</taxon>
        <taxon>Ascomycota</taxon>
        <taxon>Pezizomycotina</taxon>
        <taxon>Sordariomycetes</taxon>
        <taxon>Xylariomycetidae</taxon>
        <taxon>Amphisphaeriales</taxon>
        <taxon>Apiosporaceae</taxon>
        <taxon>Neoarthrinium</taxon>
    </lineage>
</organism>
<protein>
    <submittedName>
        <fullName evidence="2">Uncharacterized protein</fullName>
    </submittedName>
</protein>
<dbReference type="EMBL" id="JAFIMR010000003">
    <property type="protein sequence ID" value="KAI1880012.1"/>
    <property type="molecule type" value="Genomic_DNA"/>
</dbReference>
<evidence type="ECO:0000313" key="2">
    <source>
        <dbReference type="EMBL" id="KAI1880012.1"/>
    </source>
</evidence>
<reference evidence="2" key="1">
    <citation type="submission" date="2021-03" db="EMBL/GenBank/DDBJ databases">
        <title>Revisited historic fungal species revealed as producer of novel bioactive compounds through whole genome sequencing and comparative genomics.</title>
        <authorList>
            <person name="Vignolle G.A."/>
            <person name="Hochenegger N."/>
            <person name="Mach R.L."/>
            <person name="Mach-Aigner A.R."/>
            <person name="Javad Rahimi M."/>
            <person name="Salim K.A."/>
            <person name="Chan C.M."/>
            <person name="Lim L.B.L."/>
            <person name="Cai F."/>
            <person name="Druzhinina I.S."/>
            <person name="U'Ren J.M."/>
            <person name="Derntl C."/>
        </authorList>
    </citation>
    <scope>NUCLEOTIDE SEQUENCE</scope>
    <source>
        <strain evidence="2">TUCIM 5799</strain>
    </source>
</reference>
<proteinExistence type="predicted"/>
<gene>
    <name evidence="2" type="ORF">JX265_001633</name>
</gene>
<evidence type="ECO:0000256" key="1">
    <source>
        <dbReference type="SAM" id="MobiDB-lite"/>
    </source>
</evidence>